<evidence type="ECO:0000259" key="1">
    <source>
        <dbReference type="SMART" id="SM00382"/>
    </source>
</evidence>
<dbReference type="InterPro" id="IPR036412">
    <property type="entry name" value="HAD-like_sf"/>
</dbReference>
<dbReference type="InterPro" id="IPR027417">
    <property type="entry name" value="P-loop_NTPase"/>
</dbReference>
<dbReference type="Proteomes" id="UP000319783">
    <property type="component" value="Unassembled WGS sequence"/>
</dbReference>
<dbReference type="GO" id="GO:0000287">
    <property type="term" value="F:magnesium ion binding"/>
    <property type="evidence" value="ECO:0007669"/>
    <property type="project" value="TreeGrafter"/>
</dbReference>
<organism evidence="2 3">
    <name type="scientific">Candidatus Jettenia ecosi</name>
    <dbReference type="NCBI Taxonomy" id="2494326"/>
    <lineage>
        <taxon>Bacteria</taxon>
        <taxon>Pseudomonadati</taxon>
        <taxon>Planctomycetota</taxon>
        <taxon>Candidatus Brocadiia</taxon>
        <taxon>Candidatus Brocadiales</taxon>
        <taxon>Candidatus Brocadiaceae</taxon>
        <taxon>Candidatus Jettenia</taxon>
    </lineage>
</organism>
<evidence type="ECO:0000313" key="2">
    <source>
        <dbReference type="EMBL" id="TLD41159.1"/>
    </source>
</evidence>
<dbReference type="GO" id="GO:0016791">
    <property type="term" value="F:phosphatase activity"/>
    <property type="evidence" value="ECO:0007669"/>
    <property type="project" value="TreeGrafter"/>
</dbReference>
<evidence type="ECO:0000313" key="3">
    <source>
        <dbReference type="Proteomes" id="UP000319783"/>
    </source>
</evidence>
<dbReference type="Gene3D" id="3.90.1070.10">
    <property type="match status" value="1"/>
</dbReference>
<dbReference type="NCBIfam" id="TIGR01484">
    <property type="entry name" value="HAD-SF-IIB"/>
    <property type="match status" value="1"/>
</dbReference>
<dbReference type="InterPro" id="IPR023214">
    <property type="entry name" value="HAD_sf"/>
</dbReference>
<dbReference type="EMBL" id="SULG01000060">
    <property type="protein sequence ID" value="TLD41159.1"/>
    <property type="molecule type" value="Genomic_DNA"/>
</dbReference>
<comment type="caution">
    <text evidence="2">The sequence shown here is derived from an EMBL/GenBank/DDBJ whole genome shotgun (WGS) entry which is preliminary data.</text>
</comment>
<feature type="domain" description="AAA+ ATPase" evidence="1">
    <location>
        <begin position="250"/>
        <end position="413"/>
    </location>
</feature>
<protein>
    <submittedName>
        <fullName evidence="2">Phosphoglycolate phosphatase, archaeal type</fullName>
    </submittedName>
</protein>
<proteinExistence type="predicted"/>
<dbReference type="Pfam" id="PF01935">
    <property type="entry name" value="DUF87"/>
    <property type="match status" value="1"/>
</dbReference>
<dbReference type="InterPro" id="IPR003593">
    <property type="entry name" value="AAA+_ATPase"/>
</dbReference>
<name>A0A533QA40_9BACT</name>
<dbReference type="PANTHER" id="PTHR10000">
    <property type="entry name" value="PHOSPHOSERINE PHOSPHATASE"/>
    <property type="match status" value="1"/>
</dbReference>
<dbReference type="PANTHER" id="PTHR10000:SF8">
    <property type="entry name" value="HAD SUPERFAMILY HYDROLASE-LIKE, TYPE 3"/>
    <property type="match status" value="1"/>
</dbReference>
<dbReference type="InterPro" id="IPR006379">
    <property type="entry name" value="HAD-SF_hydro_IIB"/>
</dbReference>
<dbReference type="SUPFAM" id="SSF56784">
    <property type="entry name" value="HAD-like"/>
    <property type="match status" value="1"/>
</dbReference>
<dbReference type="GO" id="GO:0005829">
    <property type="term" value="C:cytosol"/>
    <property type="evidence" value="ECO:0007669"/>
    <property type="project" value="TreeGrafter"/>
</dbReference>
<dbReference type="Gene3D" id="3.40.50.1000">
    <property type="entry name" value="HAD superfamily/HAD-like"/>
    <property type="match status" value="1"/>
</dbReference>
<dbReference type="AlphaFoldDB" id="A0A533QA40"/>
<dbReference type="SUPFAM" id="SSF52540">
    <property type="entry name" value="P-loop containing nucleoside triphosphate hydrolases"/>
    <property type="match status" value="1"/>
</dbReference>
<sequence>MRYYALACDYDETLASKGLVGEKTLAALERLKNSGRKLVLITGRILEELIHIFPQISMFDRVVAENGALLYRPATREERLLGETPSEEFVQELRKRGVDPLFVGHSIVSTLRPHETTVLEVIRDLGLEIQLIFNREAVMMLPSGINKATGLCVALYELGLSSHNVVGIGDAENDHSFLNVCEFSVAVANALPKLKEHVDFVTRSDHGEGVTELVNKLIDSDLDEFEPQLDRHVILLGKRKDGQEVRIKPYGLSILLSGTSGSGKSTFATGFLERVAEHGYQFCIIDPEGDYLTYDNAVVMGNSKQAPSVDEVIKLLDKPEQNCVVNMLGITLADRPAFFEVLLSALLELRSRTGRPHWIIIDETHHMLPSSLTTPESLIIPEDLSGMLFITVHPDHLARVILSEISVIIVIGEFPGQAIRAFSEILGQIPPSVPVSRLKPGEAIAWWRKPEAGPFWFRSIPPRSERRRHLLKYAEGKLGTDKSFYFRGPEKKLNLRAHNLILFMHLADGIDDDTWMFHLQRGDYSRWLHEAIKDDDLAHEVRCIEQTKDISPDKSRSLIKEKIEKRYTGPA</sequence>
<reference evidence="2 3" key="1">
    <citation type="submission" date="2019-04" db="EMBL/GenBank/DDBJ databases">
        <title>Genome of a novel bacterium Candidatus Jettenia ecosi reconstructed from metagenome of an anammox bioreactor.</title>
        <authorList>
            <person name="Mardanov A.V."/>
            <person name="Beletsky A.V."/>
            <person name="Ravin N.V."/>
            <person name="Botchkova E.A."/>
            <person name="Litti Y.V."/>
            <person name="Nozhevnikova A.N."/>
        </authorList>
    </citation>
    <scope>NUCLEOTIDE SEQUENCE [LARGE SCALE GENOMIC DNA]</scope>
    <source>
        <strain evidence="2">J2</strain>
    </source>
</reference>
<dbReference type="Gene3D" id="3.40.50.300">
    <property type="entry name" value="P-loop containing nucleotide triphosphate hydrolases"/>
    <property type="match status" value="1"/>
</dbReference>
<dbReference type="SMART" id="SM00382">
    <property type="entry name" value="AAA"/>
    <property type="match status" value="1"/>
</dbReference>
<gene>
    <name evidence="2" type="ORF">JETT_2578</name>
</gene>
<dbReference type="InterPro" id="IPR002789">
    <property type="entry name" value="HerA_central"/>
</dbReference>
<accession>A0A533QA40</accession>
<dbReference type="Pfam" id="PF08282">
    <property type="entry name" value="Hydrolase_3"/>
    <property type="match status" value="2"/>
</dbReference>